<evidence type="ECO:0000256" key="16">
    <source>
        <dbReference type="ARBA" id="ARBA00023125"/>
    </source>
</evidence>
<dbReference type="InterPro" id="IPR003308">
    <property type="entry name" value="Integrase_Zn-bd_dom_N"/>
</dbReference>
<feature type="compositionally biased region" description="Pro residues" evidence="20">
    <location>
        <begin position="125"/>
        <end position="138"/>
    </location>
</feature>
<feature type="domain" description="Reverse transcriptase" evidence="24">
    <location>
        <begin position="762"/>
        <end position="950"/>
    </location>
</feature>
<evidence type="ECO:0000256" key="11">
    <source>
        <dbReference type="ARBA" id="ARBA00022833"/>
    </source>
</evidence>
<evidence type="ECO:0000313" key="28">
    <source>
        <dbReference type="Proteomes" id="UP001333110"/>
    </source>
</evidence>
<dbReference type="Gene3D" id="1.10.10.200">
    <property type="match status" value="1"/>
</dbReference>
<dbReference type="InterPro" id="IPR036875">
    <property type="entry name" value="Znf_CCHC_sf"/>
</dbReference>
<dbReference type="Pfam" id="PF19317">
    <property type="entry name" value="Gag_p24_C"/>
    <property type="match status" value="1"/>
</dbReference>
<keyword evidence="7" id="KW-0064">Aspartyl protease</keyword>
<dbReference type="InterPro" id="IPR043502">
    <property type="entry name" value="DNA/RNA_pol_sf"/>
</dbReference>
<dbReference type="GO" id="GO:0004523">
    <property type="term" value="F:RNA-DNA hybrid ribonuclease activity"/>
    <property type="evidence" value="ECO:0007669"/>
    <property type="project" value="InterPro"/>
</dbReference>
<evidence type="ECO:0000256" key="7">
    <source>
        <dbReference type="ARBA" id="ARBA00022750"/>
    </source>
</evidence>
<feature type="domain" description="Integrase-type" evidence="23">
    <location>
        <begin position="1310"/>
        <end position="1351"/>
    </location>
</feature>
<dbReference type="InterPro" id="IPR001969">
    <property type="entry name" value="Aspartic_peptidase_AS"/>
</dbReference>
<dbReference type="PANTHER" id="PTHR41694">
    <property type="entry name" value="ENDOGENOUS RETROVIRUS GROUP K MEMBER POL PROTEIN"/>
    <property type="match status" value="1"/>
</dbReference>
<dbReference type="GO" id="GO:0003887">
    <property type="term" value="F:DNA-directed DNA polymerase activity"/>
    <property type="evidence" value="ECO:0007669"/>
    <property type="project" value="UniProtKB-KW"/>
</dbReference>
<dbReference type="Gene3D" id="3.30.420.10">
    <property type="entry name" value="Ribonuclease H-like superfamily/Ribonuclease H"/>
    <property type="match status" value="2"/>
</dbReference>
<evidence type="ECO:0000259" key="25">
    <source>
        <dbReference type="PROSITE" id="PS50879"/>
    </source>
</evidence>
<keyword evidence="14" id="KW-0695">RNA-directed DNA polymerase</keyword>
<keyword evidence="8" id="KW-0255">Endonuclease</keyword>
<feature type="domain" description="Peptidase A2" evidence="22">
    <location>
        <begin position="650"/>
        <end position="714"/>
    </location>
</feature>
<dbReference type="InterPro" id="IPR008916">
    <property type="entry name" value="Retrov_capsid_C"/>
</dbReference>
<dbReference type="GO" id="GO:0004190">
    <property type="term" value="F:aspartic-type endopeptidase activity"/>
    <property type="evidence" value="ECO:0007669"/>
    <property type="project" value="UniProtKB-KW"/>
</dbReference>
<keyword evidence="16" id="KW-0238">DNA-binding</keyword>
<dbReference type="Pfam" id="PF00078">
    <property type="entry name" value="RVT_1"/>
    <property type="match status" value="1"/>
</dbReference>
<dbReference type="Gene3D" id="3.30.70.270">
    <property type="match status" value="2"/>
</dbReference>
<dbReference type="Proteomes" id="UP001333110">
    <property type="component" value="Unassembled WGS sequence"/>
</dbReference>
<keyword evidence="9 19" id="KW-0863">Zinc-finger</keyword>
<evidence type="ECO:0000256" key="18">
    <source>
        <dbReference type="ARBA" id="ARBA00023268"/>
    </source>
</evidence>
<dbReference type="GO" id="GO:0003964">
    <property type="term" value="F:RNA-directed DNA polymerase activity"/>
    <property type="evidence" value="ECO:0007669"/>
    <property type="project" value="UniProtKB-KW"/>
</dbReference>
<evidence type="ECO:0000256" key="5">
    <source>
        <dbReference type="ARBA" id="ARBA00022722"/>
    </source>
</evidence>
<gene>
    <name evidence="27" type="ORF">QYF61_013181</name>
</gene>
<dbReference type="PROSITE" id="PS50878">
    <property type="entry name" value="RT_POL"/>
    <property type="match status" value="1"/>
</dbReference>
<evidence type="ECO:0000256" key="9">
    <source>
        <dbReference type="ARBA" id="ARBA00022771"/>
    </source>
</evidence>
<accession>A0AAN7SI09</accession>
<evidence type="ECO:0000256" key="17">
    <source>
        <dbReference type="ARBA" id="ARBA00023172"/>
    </source>
</evidence>
<dbReference type="InterPro" id="IPR000477">
    <property type="entry name" value="RT_dom"/>
</dbReference>
<evidence type="ECO:0000256" key="8">
    <source>
        <dbReference type="ARBA" id="ARBA00022759"/>
    </source>
</evidence>
<dbReference type="GO" id="GO:0003677">
    <property type="term" value="F:DNA binding"/>
    <property type="evidence" value="ECO:0007669"/>
    <property type="project" value="UniProtKB-KW"/>
</dbReference>
<feature type="domain" description="Integrase catalytic" evidence="26">
    <location>
        <begin position="1359"/>
        <end position="1413"/>
    </location>
</feature>
<dbReference type="Pfam" id="PF14787">
    <property type="entry name" value="zf-CCHC_5"/>
    <property type="match status" value="1"/>
</dbReference>
<dbReference type="SUPFAM" id="SSF46919">
    <property type="entry name" value="N-terminal Zn binding domain of HIV integrase"/>
    <property type="match status" value="1"/>
</dbReference>
<keyword evidence="17" id="KW-0233">DNA recombination</keyword>
<keyword evidence="6" id="KW-0479">Metal-binding</keyword>
<dbReference type="EMBL" id="JAUNZN010000001">
    <property type="protein sequence ID" value="KAK4830731.1"/>
    <property type="molecule type" value="Genomic_DNA"/>
</dbReference>
<evidence type="ECO:0000259" key="22">
    <source>
        <dbReference type="PROSITE" id="PS50175"/>
    </source>
</evidence>
<feature type="region of interest" description="Disordered" evidence="20">
    <location>
        <begin position="120"/>
        <end position="141"/>
    </location>
</feature>
<keyword evidence="3" id="KW-0808">Transferase</keyword>
<dbReference type="Pfam" id="PF00077">
    <property type="entry name" value="RVP"/>
    <property type="match status" value="1"/>
</dbReference>
<dbReference type="InterPro" id="IPR001584">
    <property type="entry name" value="Integrase_cat-core"/>
</dbReference>
<dbReference type="Gene3D" id="2.40.70.10">
    <property type="entry name" value="Acid Proteases"/>
    <property type="match status" value="1"/>
</dbReference>
<feature type="domain" description="RNase H type-1" evidence="25">
    <location>
        <begin position="1170"/>
        <end position="1305"/>
    </location>
</feature>
<keyword evidence="5" id="KW-0540">Nuclease</keyword>
<evidence type="ECO:0000259" key="23">
    <source>
        <dbReference type="PROSITE" id="PS50876"/>
    </source>
</evidence>
<keyword evidence="12" id="KW-0460">Magnesium</keyword>
<dbReference type="GO" id="GO:0016032">
    <property type="term" value="P:viral process"/>
    <property type="evidence" value="ECO:0007669"/>
    <property type="project" value="InterPro"/>
</dbReference>
<dbReference type="SUPFAM" id="SSF47943">
    <property type="entry name" value="Retrovirus capsid protein, N-terminal core domain"/>
    <property type="match status" value="1"/>
</dbReference>
<dbReference type="Pfam" id="PF06817">
    <property type="entry name" value="RVT_thumb"/>
    <property type="match status" value="1"/>
</dbReference>
<evidence type="ECO:0000256" key="12">
    <source>
        <dbReference type="ARBA" id="ARBA00022842"/>
    </source>
</evidence>
<evidence type="ECO:0000256" key="4">
    <source>
        <dbReference type="ARBA" id="ARBA00022695"/>
    </source>
</evidence>
<dbReference type="PANTHER" id="PTHR41694:SF3">
    <property type="entry name" value="RNA-DIRECTED DNA POLYMERASE-RELATED"/>
    <property type="match status" value="1"/>
</dbReference>
<evidence type="ECO:0000256" key="14">
    <source>
        <dbReference type="ARBA" id="ARBA00022918"/>
    </source>
</evidence>
<dbReference type="SMART" id="SM00343">
    <property type="entry name" value="ZnF_C2HC"/>
    <property type="match status" value="2"/>
</dbReference>
<dbReference type="Gene3D" id="1.10.375.10">
    <property type="entry name" value="Human Immunodeficiency Virus Type 1 Capsid Protein"/>
    <property type="match status" value="1"/>
</dbReference>
<dbReference type="InterPro" id="IPR018061">
    <property type="entry name" value="Retropepsins"/>
</dbReference>
<dbReference type="SUPFAM" id="SSF51283">
    <property type="entry name" value="dUTPase-like"/>
    <property type="match status" value="1"/>
</dbReference>
<dbReference type="PROSITE" id="PS50876">
    <property type="entry name" value="ZF_INTEGRASE"/>
    <property type="match status" value="1"/>
</dbReference>
<protein>
    <submittedName>
        <fullName evidence="27">Uncharacterized protein</fullName>
    </submittedName>
</protein>
<evidence type="ECO:0000256" key="10">
    <source>
        <dbReference type="ARBA" id="ARBA00022801"/>
    </source>
</evidence>
<dbReference type="GO" id="GO:0035613">
    <property type="term" value="F:RNA stem-loop binding"/>
    <property type="evidence" value="ECO:0007669"/>
    <property type="project" value="TreeGrafter"/>
</dbReference>
<dbReference type="InterPro" id="IPR012337">
    <property type="entry name" value="RNaseH-like_sf"/>
</dbReference>
<keyword evidence="18" id="KW-0511">Multifunctional enzyme</keyword>
<dbReference type="InterPro" id="IPR036157">
    <property type="entry name" value="dUTPase-like_sf"/>
</dbReference>
<dbReference type="GO" id="GO:0006310">
    <property type="term" value="P:DNA recombination"/>
    <property type="evidence" value="ECO:0007669"/>
    <property type="project" value="UniProtKB-KW"/>
</dbReference>
<dbReference type="SUPFAM" id="SSF53098">
    <property type="entry name" value="Ribonuclease H-like"/>
    <property type="match status" value="1"/>
</dbReference>
<evidence type="ECO:0000256" key="13">
    <source>
        <dbReference type="ARBA" id="ARBA00022884"/>
    </source>
</evidence>
<dbReference type="InterPro" id="IPR036397">
    <property type="entry name" value="RNaseH_sf"/>
</dbReference>
<reference evidence="27 28" key="1">
    <citation type="journal article" date="2023" name="J. Hered.">
        <title>Chromosome-level genome of the wood stork (Mycteria americana) provides insight into avian chromosome evolution.</title>
        <authorList>
            <person name="Flamio R. Jr."/>
            <person name="Ramstad K.M."/>
        </authorList>
    </citation>
    <scope>NUCLEOTIDE SEQUENCE [LARGE SCALE GENOMIC DNA]</scope>
    <source>
        <strain evidence="27">JAX WOST 10</strain>
    </source>
</reference>
<dbReference type="SUPFAM" id="SSF56672">
    <property type="entry name" value="DNA/RNA polymerases"/>
    <property type="match status" value="1"/>
</dbReference>
<dbReference type="InterPro" id="IPR010661">
    <property type="entry name" value="RVT_thumb"/>
</dbReference>
<dbReference type="PROSITE" id="PS00141">
    <property type="entry name" value="ASP_PROTEASE"/>
    <property type="match status" value="1"/>
</dbReference>
<dbReference type="SUPFAM" id="SSF57756">
    <property type="entry name" value="Retrovirus zinc finger-like domains"/>
    <property type="match status" value="2"/>
</dbReference>
<dbReference type="CDD" id="cd01645">
    <property type="entry name" value="RT_Rtv"/>
    <property type="match status" value="1"/>
</dbReference>
<evidence type="ECO:0000256" key="6">
    <source>
        <dbReference type="ARBA" id="ARBA00022723"/>
    </source>
</evidence>
<evidence type="ECO:0000256" key="19">
    <source>
        <dbReference type="PROSITE-ProRule" id="PRU00450"/>
    </source>
</evidence>
<dbReference type="Pfam" id="PF02022">
    <property type="entry name" value="Integrase_Zn"/>
    <property type="match status" value="1"/>
</dbReference>
<dbReference type="PROSITE" id="PS50158">
    <property type="entry name" value="ZF_CCHC"/>
    <property type="match status" value="1"/>
</dbReference>
<dbReference type="SUPFAM" id="SSF47353">
    <property type="entry name" value="Retrovirus capsid dimerization domain-like"/>
    <property type="match status" value="1"/>
</dbReference>
<keyword evidence="28" id="KW-1185">Reference proteome</keyword>
<evidence type="ECO:0000256" key="2">
    <source>
        <dbReference type="ARBA" id="ARBA00022670"/>
    </source>
</evidence>
<dbReference type="Gene3D" id="2.70.40.10">
    <property type="match status" value="1"/>
</dbReference>
<evidence type="ECO:0000259" key="26">
    <source>
        <dbReference type="PROSITE" id="PS50994"/>
    </source>
</evidence>
<dbReference type="InterPro" id="IPR038124">
    <property type="entry name" value="B_retro_matrix_sf"/>
</dbReference>
<keyword evidence="4" id="KW-0548">Nucleotidyltransferase</keyword>
<dbReference type="SUPFAM" id="SSF50630">
    <property type="entry name" value="Acid proteases"/>
    <property type="match status" value="1"/>
</dbReference>
<keyword evidence="2" id="KW-0645">Protease</keyword>
<dbReference type="Pfam" id="PF00607">
    <property type="entry name" value="Gag_p24"/>
    <property type="match status" value="1"/>
</dbReference>
<evidence type="ECO:0000259" key="24">
    <source>
        <dbReference type="PROSITE" id="PS50878"/>
    </source>
</evidence>
<comment type="similarity">
    <text evidence="1">Belongs to the beta type-B retroviral polymerase family. HERV class-II K(HML-2) pol subfamily.</text>
</comment>
<dbReference type="GO" id="GO:0015074">
    <property type="term" value="P:DNA integration"/>
    <property type="evidence" value="ECO:0007669"/>
    <property type="project" value="InterPro"/>
</dbReference>
<evidence type="ECO:0000256" key="1">
    <source>
        <dbReference type="ARBA" id="ARBA00010879"/>
    </source>
</evidence>
<dbReference type="Gene3D" id="4.10.60.10">
    <property type="entry name" value="Zinc finger, CCHC-type"/>
    <property type="match status" value="1"/>
</dbReference>
<dbReference type="InterPro" id="IPR008919">
    <property type="entry name" value="Retrov_capsid_N"/>
</dbReference>
<dbReference type="GO" id="GO:0008270">
    <property type="term" value="F:zinc ion binding"/>
    <property type="evidence" value="ECO:0007669"/>
    <property type="project" value="UniProtKB-KW"/>
</dbReference>
<sequence length="1413" mass="158312">MGATMSVEEKSVVTVFRMILEKRGVQYDEMQLRMLLAWLKGQGVAPELTEIFEICTWEMAGQVLWDAATRGDSSATGLLTTWRLVTDSLKHLKADRAVTAAAAAATVRERQKEAAAATANVLAPTAPPSPNFSPPPSPRDMDLSFAEDPYKEKNRGDFECVETDYDPRKHWQELWLQAEKSGDQDIAALIACPVIRDAQGRAEWQGLPFGLVKELRKNVMDYGLGSPYVQSLLNTVFFNYELTPYDIKQISMLICAPTQKVMFDAHWRTAHEMAAVTNLEWPDGDRLRGAGIPQLMGEAPVQTPQLQARLNPAILQQSRQLAYQALLKTPNTGKATQSFVSIKQGITESFMSFIGKLKEAIEKQVENEAAREVLLMKLAVENANVDCKRVLQTLHNPSLVEMMEACQKVGSLEHQAQAMASTFEALRFDNRACFRCGKTGHFKRNCPNVNQIQNSGPGVCPRCGKGRHYANQCHSKWGKNGKLIQGNFRTSTSRRRAQTQVPRQAMTTAMACEAELQEAPEWINNRRPDRTPSAIECKGTPGGWFKCLVNVTMKGLFVLPGVVDADYEGQIQAMIWTPSPPVVIPKGSQIAQLVPFRSQVPVTDSVKRGKGGFGSTGTPLILWAQTVQSQRPMLTCTLSNSQGTPRTIKLQGMIDTGADVTVISKAKWPQGWPIKEVASALSGIGGTTTSYQSLYMIQVIGPEGQVSATRPFVVAYTEFLMRVTEARPTIPLQWLTNAPVWVDQWPLTNEKIRALNDLVQEQLQGHIVPTTSPWNTPVFVIKKKSGKWRLLHDLRQINAVIESMGALQPGLPSPTMIPVNWPIIVMDLKDCFFTIPLAAQDCPRFAFSVPSINNSKPMQRYHWMVLPQGMKNSPTICQVYVARALSGVREQYPQILIYHYMDDILIAGASVDNLELVVKDTAQALQKFGLKVAPEKVQKELPWRYLGWKIMEHAVEPQRVALKWEVSTLNDVQRILGAINWVRPLLGITNDALQPLFDLLRGDSALDSKRILTPEAKEVLAHIEQAIQSRQAHCVHDGYGLQLYIINAITQPLALLGQWVATNNDPLLLIEWVFLPYQPVKTITTRVEMFAMLIRKGRKRAVQLRGEEVHTIYIPLMKEHLDWSLANSIPLQTALLGYGGTLSIHMPAHKLFMAFKDIEIVARPRCSPVPVSGITVFTDGSGKTGQAVIVWKEEEHWKEEIHVVQGTPQIVELVAVIKAFQKLSEPLNIVTDSQYVCRVVQRLEKAWLKHVNNEQLFSLFKQLWYELNRRQNDFYVLHTRSHTNLSGFIAEGNRRADRLTALVWATPVPQTIKQAQLSHEFFHQSAKELRKQFGLSWDTARAIVHACPDCQPFAAIRQTGVNPRGLYALQLWQTDVTHIAEFGRQKWVHVSIDTFSGALWATAESGEKAKDVI</sequence>
<evidence type="ECO:0000256" key="3">
    <source>
        <dbReference type="ARBA" id="ARBA00022679"/>
    </source>
</evidence>
<dbReference type="Pfam" id="PF00075">
    <property type="entry name" value="RNase_H"/>
    <property type="match status" value="1"/>
</dbReference>
<dbReference type="Pfam" id="PF00098">
    <property type="entry name" value="zf-CCHC"/>
    <property type="match status" value="1"/>
</dbReference>
<dbReference type="Gene3D" id="1.10.1200.30">
    <property type="match status" value="1"/>
</dbReference>
<dbReference type="InterPro" id="IPR002156">
    <property type="entry name" value="RNaseH_domain"/>
</dbReference>
<proteinExistence type="inferred from homology"/>
<dbReference type="InterPro" id="IPR017856">
    <property type="entry name" value="Integrase-like_N"/>
</dbReference>
<keyword evidence="13" id="KW-0694">RNA-binding</keyword>
<comment type="caution">
    <text evidence="27">The sequence shown here is derived from an EMBL/GenBank/DDBJ whole genome shotgun (WGS) entry which is preliminary data.</text>
</comment>
<keyword evidence="11" id="KW-0862">Zinc</keyword>
<keyword evidence="10" id="KW-0378">Hydrolase</keyword>
<dbReference type="InterPro" id="IPR021109">
    <property type="entry name" value="Peptidase_aspartic_dom_sf"/>
</dbReference>
<dbReference type="Pfam" id="PF00692">
    <property type="entry name" value="dUTPase"/>
    <property type="match status" value="1"/>
</dbReference>
<name>A0AAN7SI09_MYCAM</name>
<evidence type="ECO:0000256" key="20">
    <source>
        <dbReference type="SAM" id="MobiDB-lite"/>
    </source>
</evidence>
<dbReference type="PROSITE" id="PS50994">
    <property type="entry name" value="INTEGRASE"/>
    <property type="match status" value="1"/>
</dbReference>
<evidence type="ECO:0000313" key="27">
    <source>
        <dbReference type="EMBL" id="KAK4830731.1"/>
    </source>
</evidence>
<dbReference type="InterPro" id="IPR043128">
    <property type="entry name" value="Rev_trsase/Diguanyl_cyclase"/>
</dbReference>
<keyword evidence="15" id="KW-0239">DNA-directed DNA polymerase</keyword>
<dbReference type="PROSITE" id="PS50879">
    <property type="entry name" value="RNASE_H_1"/>
    <property type="match status" value="1"/>
</dbReference>
<dbReference type="InterPro" id="IPR029054">
    <property type="entry name" value="dUTPase-like"/>
</dbReference>
<dbReference type="Gene3D" id="1.10.150.490">
    <property type="entry name" value="Retroviral GAG p10 protein"/>
    <property type="match status" value="1"/>
</dbReference>
<evidence type="ECO:0000259" key="21">
    <source>
        <dbReference type="PROSITE" id="PS50158"/>
    </source>
</evidence>
<organism evidence="27 28">
    <name type="scientific">Mycteria americana</name>
    <name type="common">Wood stork</name>
    <dbReference type="NCBI Taxonomy" id="33587"/>
    <lineage>
        <taxon>Eukaryota</taxon>
        <taxon>Metazoa</taxon>
        <taxon>Chordata</taxon>
        <taxon>Craniata</taxon>
        <taxon>Vertebrata</taxon>
        <taxon>Euteleostomi</taxon>
        <taxon>Archelosauria</taxon>
        <taxon>Archosauria</taxon>
        <taxon>Dinosauria</taxon>
        <taxon>Saurischia</taxon>
        <taxon>Theropoda</taxon>
        <taxon>Coelurosauria</taxon>
        <taxon>Aves</taxon>
        <taxon>Neognathae</taxon>
        <taxon>Neoaves</taxon>
        <taxon>Aequornithes</taxon>
        <taxon>Ciconiiformes</taxon>
        <taxon>Ciconiidae</taxon>
        <taxon>Mycteria</taxon>
    </lineage>
</organism>
<feature type="domain" description="CCHC-type" evidence="21">
    <location>
        <begin position="433"/>
        <end position="448"/>
    </location>
</feature>
<dbReference type="InterPro" id="IPR045345">
    <property type="entry name" value="Gag_p24_C"/>
</dbReference>
<dbReference type="PROSITE" id="PS50175">
    <property type="entry name" value="ASP_PROT_RETROV"/>
    <property type="match status" value="1"/>
</dbReference>
<evidence type="ECO:0000256" key="15">
    <source>
        <dbReference type="ARBA" id="ARBA00022932"/>
    </source>
</evidence>
<dbReference type="GO" id="GO:0006508">
    <property type="term" value="P:proteolysis"/>
    <property type="evidence" value="ECO:0007669"/>
    <property type="project" value="UniProtKB-KW"/>
</dbReference>
<dbReference type="InterPro" id="IPR001995">
    <property type="entry name" value="Peptidase_A2_cat"/>
</dbReference>
<dbReference type="Gene3D" id="3.10.10.10">
    <property type="entry name" value="HIV Type 1 Reverse Transcriptase, subunit A, domain 1"/>
    <property type="match status" value="1"/>
</dbReference>
<dbReference type="InterPro" id="IPR001878">
    <property type="entry name" value="Znf_CCHC"/>
</dbReference>